<dbReference type="Proteomes" id="UP001243623">
    <property type="component" value="Chromosome"/>
</dbReference>
<keyword evidence="9" id="KW-0704">Schiff base</keyword>
<evidence type="ECO:0000256" key="8">
    <source>
        <dbReference type="ARBA" id="ARBA00023239"/>
    </source>
</evidence>
<evidence type="ECO:0000256" key="3">
    <source>
        <dbReference type="ARBA" id="ARBA00022793"/>
    </source>
</evidence>
<gene>
    <name evidence="11" type="primary">speD</name>
    <name evidence="11" type="ORF">P3F81_09635</name>
</gene>
<keyword evidence="10" id="KW-0670">Pyruvate</keyword>
<dbReference type="NCBIfam" id="TIGR03330">
    <property type="entry name" value="SAM_DCase_Bsu"/>
    <property type="match status" value="1"/>
</dbReference>
<keyword evidence="4" id="KW-0068">Autocatalytic cleavage</keyword>
<organism evidence="11 12">
    <name type="scientific">Selenobaculum gibii</name>
    <dbReference type="NCBI Taxonomy" id="3054208"/>
    <lineage>
        <taxon>Bacteria</taxon>
        <taxon>Bacillati</taxon>
        <taxon>Bacillota</taxon>
        <taxon>Negativicutes</taxon>
        <taxon>Selenomonadales</taxon>
        <taxon>Selenomonadaceae</taxon>
        <taxon>Selenobaculum</taxon>
    </lineage>
</organism>
<evidence type="ECO:0000313" key="12">
    <source>
        <dbReference type="Proteomes" id="UP001243623"/>
    </source>
</evidence>
<evidence type="ECO:0000256" key="9">
    <source>
        <dbReference type="ARBA" id="ARBA00023270"/>
    </source>
</evidence>
<dbReference type="AlphaFoldDB" id="A0A9Y2AHB5"/>
<dbReference type="Pfam" id="PF02675">
    <property type="entry name" value="AdoMet_dc"/>
    <property type="match status" value="1"/>
</dbReference>
<evidence type="ECO:0000256" key="2">
    <source>
        <dbReference type="ARBA" id="ARBA00022691"/>
    </source>
</evidence>
<dbReference type="PANTHER" id="PTHR33866">
    <property type="entry name" value="S-ADENOSYLMETHIONINE DECARBOXYLASE PROENZYME"/>
    <property type="match status" value="1"/>
</dbReference>
<dbReference type="InterPro" id="IPR003826">
    <property type="entry name" value="AdoMetDC_fam_prok"/>
</dbReference>
<dbReference type="EC" id="4.1.1.50" evidence="11"/>
<dbReference type="SUPFAM" id="SSF56276">
    <property type="entry name" value="S-adenosylmethionine decarboxylase"/>
    <property type="match status" value="1"/>
</dbReference>
<dbReference type="GO" id="GO:0005829">
    <property type="term" value="C:cytosol"/>
    <property type="evidence" value="ECO:0007669"/>
    <property type="project" value="TreeGrafter"/>
</dbReference>
<evidence type="ECO:0000256" key="5">
    <source>
        <dbReference type="ARBA" id="ARBA00023066"/>
    </source>
</evidence>
<name>A0A9Y2AHB5_9FIRM</name>
<proteinExistence type="predicted"/>
<accession>A0A9Y2AHB5</accession>
<keyword evidence="5" id="KW-0745">Spermidine biosynthesis</keyword>
<dbReference type="PANTHER" id="PTHR33866:SF2">
    <property type="entry name" value="S-ADENOSYLMETHIONINE DECARBOXYLASE PROENZYME"/>
    <property type="match status" value="1"/>
</dbReference>
<dbReference type="KEGG" id="sgbi:P3F81_09635"/>
<evidence type="ECO:0000256" key="7">
    <source>
        <dbReference type="ARBA" id="ARBA00023145"/>
    </source>
</evidence>
<reference evidence="11" key="1">
    <citation type="submission" date="2023-03" db="EMBL/GenBank/DDBJ databases">
        <title>Selenobaculum gbiensis gen. nov. sp. nov., a new bacterium isolated from the gut microbiota of IBD patient.</title>
        <authorList>
            <person name="Yeo S."/>
            <person name="Park H."/>
            <person name="Huh C.S."/>
        </authorList>
    </citation>
    <scope>NUCLEOTIDE SEQUENCE</scope>
    <source>
        <strain evidence="11">ICN-92133</strain>
    </source>
</reference>
<dbReference type="GO" id="GO:0004014">
    <property type="term" value="F:adenosylmethionine decarboxylase activity"/>
    <property type="evidence" value="ECO:0007669"/>
    <property type="project" value="UniProtKB-EC"/>
</dbReference>
<keyword evidence="7" id="KW-0865">Zymogen</keyword>
<dbReference type="InterPro" id="IPR017716">
    <property type="entry name" value="S-AdoMet_deCOase_pro-enz"/>
</dbReference>
<comment type="cofactor">
    <cofactor evidence="1">
        <name>pyruvate</name>
        <dbReference type="ChEBI" id="CHEBI:15361"/>
    </cofactor>
</comment>
<dbReference type="Gene3D" id="3.60.90.10">
    <property type="entry name" value="S-adenosylmethionine decarboxylase"/>
    <property type="match status" value="1"/>
</dbReference>
<dbReference type="RefSeq" id="WP_147670219.1">
    <property type="nucleotide sequence ID" value="NZ_CP120678.1"/>
</dbReference>
<evidence type="ECO:0000256" key="10">
    <source>
        <dbReference type="ARBA" id="ARBA00023317"/>
    </source>
</evidence>
<evidence type="ECO:0000256" key="1">
    <source>
        <dbReference type="ARBA" id="ARBA00001928"/>
    </source>
</evidence>
<keyword evidence="8 11" id="KW-0456">Lyase</keyword>
<keyword evidence="2" id="KW-0949">S-adenosyl-L-methionine</keyword>
<dbReference type="InterPro" id="IPR016067">
    <property type="entry name" value="S-AdoMet_deCO2ase_core"/>
</dbReference>
<evidence type="ECO:0000313" key="11">
    <source>
        <dbReference type="EMBL" id="WIW70152.1"/>
    </source>
</evidence>
<protein>
    <submittedName>
        <fullName evidence="11">Adenosylmethionine decarboxylase</fullName>
        <ecNumber evidence="11">4.1.1.50</ecNumber>
    </submittedName>
</protein>
<evidence type="ECO:0000256" key="6">
    <source>
        <dbReference type="ARBA" id="ARBA00023115"/>
    </source>
</evidence>
<dbReference type="EMBL" id="CP120678">
    <property type="protein sequence ID" value="WIW70152.1"/>
    <property type="molecule type" value="Genomic_DNA"/>
</dbReference>
<sequence length="151" mass="17013">MKLIARHLTVDMYGCKAKNLSDLDFIKKIIDITVADANMTLIDSSIHLLDDKNLNAIALVKEGHISIHTYPDLGYTAVDVFNCSDNSRPEKIVATIKSFLKPEKTKTTFLKRGDFGAIKDMKPKIKVSVAPFRRIRNTGARVIKLLSRKQR</sequence>
<keyword evidence="12" id="KW-1185">Reference proteome</keyword>
<dbReference type="GO" id="GO:0008295">
    <property type="term" value="P:spermidine biosynthetic process"/>
    <property type="evidence" value="ECO:0007669"/>
    <property type="project" value="UniProtKB-KW"/>
</dbReference>
<keyword evidence="3" id="KW-0210">Decarboxylase</keyword>
<evidence type="ECO:0000256" key="4">
    <source>
        <dbReference type="ARBA" id="ARBA00022813"/>
    </source>
</evidence>
<keyword evidence="6" id="KW-0620">Polyamine biosynthesis</keyword>